<dbReference type="GO" id="GO:0006353">
    <property type="term" value="P:DNA-templated transcription termination"/>
    <property type="evidence" value="ECO:0007669"/>
    <property type="project" value="UniProtKB-KW"/>
</dbReference>
<dbReference type="Pfam" id="PF13184">
    <property type="entry name" value="KH_NusA_1st"/>
    <property type="match status" value="1"/>
</dbReference>
<dbReference type="Pfam" id="PF08529">
    <property type="entry name" value="NusA_N"/>
    <property type="match status" value="1"/>
</dbReference>
<dbReference type="SUPFAM" id="SSF69705">
    <property type="entry name" value="Transcription factor NusA, N-terminal domain"/>
    <property type="match status" value="1"/>
</dbReference>
<protein>
    <recommendedName>
        <fullName evidence="11">Transcription termination/antitermination protein NusA</fullName>
    </recommendedName>
</protein>
<dbReference type="InterPro" id="IPR058582">
    <property type="entry name" value="KH_NusA_2nd"/>
</dbReference>
<dbReference type="EMBL" id="AP022325">
    <property type="protein sequence ID" value="BBU47522.1"/>
    <property type="molecule type" value="Genomic_DNA"/>
</dbReference>
<evidence type="ECO:0000256" key="2">
    <source>
        <dbReference type="ARBA" id="ARBA00022490"/>
    </source>
</evidence>
<dbReference type="Gene3D" id="3.30.1480.10">
    <property type="entry name" value="NusA, N-terminal domain"/>
    <property type="match status" value="1"/>
</dbReference>
<name>A0A809RT74_9BACT</name>
<evidence type="ECO:0008006" key="11">
    <source>
        <dbReference type="Google" id="ProtNLM"/>
    </source>
</evidence>
<dbReference type="RefSeq" id="WP_161553026.1">
    <property type="nucleotide sequence ID" value="NZ_AP022325.1"/>
</dbReference>
<keyword evidence="3" id="KW-0694">RNA-binding</keyword>
<keyword evidence="1" id="KW-0806">Transcription termination</keyword>
<sequence>MLNKDDLNKIDKKTSENSDWYKVISGFALTHRLDFEVILKILESETEKALQRDINPDAEVVFIADHKKEVVLTIIKNGIVVEDEEIEFDENSDEPNPQRLIDIPLSQARIKNPEIQVDDLAEIEFDFSWLTQKHKSAIFNGFKSELKRIEKEKVKTIFESKIGQKFFGKVKNVLQRGSFSVEIYENEREYLAHLHSSKVNKSIDVHPGSSIEVILESVNLDSSLHLLEVSMIEPEQVENALKSEIQEISDGDIEIVKIQRIPGIRTKVAVRPNPNKSFNFDIIGSIFGENARRIIAVSEKIGEKIDIIRYSDDKKEYIKNALSPAKVVDVAIHKTTQKAFVIVSKENKTIAIGKKGINIELASKLTGNKIDIIDIEKAIESKIPFKEPTIKKSTFSSIEKPLFNHSKQNRSKKSKSSEYFKDFSISMEEFDRDVMEFFNSVNSLDNQIKENVVETKKEEKSKNQNVTSNFDELFNQVEDELTSTNVNNDLYDFVNDLNDSFDINFADETEFEEYVEDDSNKKTKSTKTEVNKKDKVISEYKKIKDFKVDSDLANYGLDSNLDLSDLEDEWDN</sequence>
<accession>A0A809RT74</accession>
<dbReference type="AlphaFoldDB" id="A0A809RT74"/>
<dbReference type="Pfam" id="PF26594">
    <property type="entry name" value="KH_NusA_2nd"/>
    <property type="match status" value="1"/>
</dbReference>
<keyword evidence="4" id="KW-0805">Transcription regulation</keyword>
<dbReference type="InterPro" id="IPR013735">
    <property type="entry name" value="TF_NusA_N"/>
</dbReference>
<dbReference type="InterPro" id="IPR030842">
    <property type="entry name" value="TF_NusA_bacterial"/>
</dbReference>
<organism evidence="9 10">
    <name type="scientific">Mycoplasmopsis felis</name>
    <dbReference type="NCBI Taxonomy" id="33923"/>
    <lineage>
        <taxon>Bacteria</taxon>
        <taxon>Bacillati</taxon>
        <taxon>Mycoplasmatota</taxon>
        <taxon>Mycoplasmoidales</taxon>
        <taxon>Metamycoplasmataceae</taxon>
        <taxon>Mycoplasmopsis</taxon>
    </lineage>
</organism>
<gene>
    <name evidence="9" type="ORF">JPM2_2150</name>
</gene>
<dbReference type="InterPro" id="IPR025249">
    <property type="entry name" value="TF_NusA_KH_1st"/>
</dbReference>
<dbReference type="InterPro" id="IPR036555">
    <property type="entry name" value="NusA_N_sf"/>
</dbReference>
<dbReference type="GO" id="GO:0003700">
    <property type="term" value="F:DNA-binding transcription factor activity"/>
    <property type="evidence" value="ECO:0007669"/>
    <property type="project" value="InterPro"/>
</dbReference>
<dbReference type="CDD" id="cd22529">
    <property type="entry name" value="KH-II_NusA_rpt2"/>
    <property type="match status" value="1"/>
</dbReference>
<dbReference type="SUPFAM" id="SSF54814">
    <property type="entry name" value="Prokaryotic type KH domain (KH-domain type II)"/>
    <property type="match status" value="2"/>
</dbReference>
<evidence type="ECO:0000313" key="9">
    <source>
        <dbReference type="EMBL" id="BBU47522.1"/>
    </source>
</evidence>
<evidence type="ECO:0000259" key="8">
    <source>
        <dbReference type="Pfam" id="PF26594"/>
    </source>
</evidence>
<keyword evidence="10" id="KW-1185">Reference proteome</keyword>
<evidence type="ECO:0000313" key="10">
    <source>
        <dbReference type="Proteomes" id="UP000464317"/>
    </source>
</evidence>
<evidence type="ECO:0000256" key="5">
    <source>
        <dbReference type="ARBA" id="ARBA00023163"/>
    </source>
</evidence>
<feature type="domain" description="Transcription factor NusA N-terminal" evidence="6">
    <location>
        <begin position="22"/>
        <end position="151"/>
    </location>
</feature>
<dbReference type="PANTHER" id="PTHR22648:SF0">
    <property type="entry name" value="TRANSCRIPTION TERMINATION_ANTITERMINATION PROTEIN NUSA"/>
    <property type="match status" value="1"/>
</dbReference>
<evidence type="ECO:0000259" key="6">
    <source>
        <dbReference type="Pfam" id="PF08529"/>
    </source>
</evidence>
<reference evidence="9 10" key="1">
    <citation type="submission" date="2020-01" db="EMBL/GenBank/DDBJ databases">
        <title>Complete genome sequence of Mycoplasma felis strain Myco-2.</title>
        <authorList>
            <person name="Kinoshita Y."/>
            <person name="Niwa H."/>
            <person name="Uchida-Fujii E."/>
            <person name="Nukada T."/>
        </authorList>
    </citation>
    <scope>NUCLEOTIDE SEQUENCE [LARGE SCALE GENOMIC DNA]</scope>
    <source>
        <strain evidence="9 10">Myco-2</strain>
    </source>
</reference>
<dbReference type="KEGG" id="mfel:JPM2_2150"/>
<keyword evidence="2" id="KW-0963">Cytoplasm</keyword>
<evidence type="ECO:0000256" key="3">
    <source>
        <dbReference type="ARBA" id="ARBA00022884"/>
    </source>
</evidence>
<dbReference type="Gene3D" id="3.30.300.20">
    <property type="match status" value="2"/>
</dbReference>
<dbReference type="GO" id="GO:0005829">
    <property type="term" value="C:cytosol"/>
    <property type="evidence" value="ECO:0007669"/>
    <property type="project" value="TreeGrafter"/>
</dbReference>
<dbReference type="Proteomes" id="UP000464317">
    <property type="component" value="Chromosome"/>
</dbReference>
<dbReference type="GO" id="GO:0003723">
    <property type="term" value="F:RNA binding"/>
    <property type="evidence" value="ECO:0007669"/>
    <property type="project" value="UniProtKB-KW"/>
</dbReference>
<feature type="domain" description="Transcription factor NusA first KH" evidence="7">
    <location>
        <begin position="233"/>
        <end position="310"/>
    </location>
</feature>
<evidence type="ECO:0000256" key="4">
    <source>
        <dbReference type="ARBA" id="ARBA00023015"/>
    </source>
</evidence>
<dbReference type="GO" id="GO:0031564">
    <property type="term" value="P:transcription antitermination"/>
    <property type="evidence" value="ECO:0007669"/>
    <property type="project" value="InterPro"/>
</dbReference>
<evidence type="ECO:0000256" key="1">
    <source>
        <dbReference type="ARBA" id="ARBA00022472"/>
    </source>
</evidence>
<dbReference type="InterPro" id="IPR009019">
    <property type="entry name" value="KH_sf_prok-type"/>
</dbReference>
<proteinExistence type="predicted"/>
<dbReference type="PANTHER" id="PTHR22648">
    <property type="entry name" value="TRANSCRIPTION TERMINATION FACTOR NUSA"/>
    <property type="match status" value="1"/>
</dbReference>
<feature type="domain" description="NusA-like second KH" evidence="8">
    <location>
        <begin position="315"/>
        <end position="378"/>
    </location>
</feature>
<dbReference type="InterPro" id="IPR015946">
    <property type="entry name" value="KH_dom-like_a/b"/>
</dbReference>
<keyword evidence="5" id="KW-0804">Transcription</keyword>
<evidence type="ECO:0000259" key="7">
    <source>
        <dbReference type="Pfam" id="PF13184"/>
    </source>
</evidence>